<dbReference type="Proteomes" id="UP001234989">
    <property type="component" value="Chromosome 10"/>
</dbReference>
<dbReference type="InterPro" id="IPR000477">
    <property type="entry name" value="RT_dom"/>
</dbReference>
<dbReference type="CDD" id="cd01647">
    <property type="entry name" value="RT_LTR"/>
    <property type="match status" value="1"/>
</dbReference>
<dbReference type="PANTHER" id="PTHR24559:SF447">
    <property type="entry name" value="RNA-DIRECTED DNA POLYMERASE HOMOLOG"/>
    <property type="match status" value="1"/>
</dbReference>
<dbReference type="AlphaFoldDB" id="A0AAF0USL6"/>
<dbReference type="Gene3D" id="3.10.10.10">
    <property type="entry name" value="HIV Type 1 Reverse Transcriptase, subunit A, domain 1"/>
    <property type="match status" value="1"/>
</dbReference>
<gene>
    <name evidence="4" type="ORF">MTR67_044061</name>
</gene>
<protein>
    <recommendedName>
        <fullName evidence="6">Reverse transcriptase domain-containing protein</fullName>
    </recommendedName>
</protein>
<keyword evidence="5" id="KW-1185">Reference proteome</keyword>
<reference evidence="4" key="1">
    <citation type="submission" date="2023-08" db="EMBL/GenBank/DDBJ databases">
        <title>A de novo genome assembly of Solanum verrucosum Schlechtendal, a Mexican diploid species geographically isolated from the other diploid A-genome species in potato relatives.</title>
        <authorList>
            <person name="Hosaka K."/>
        </authorList>
    </citation>
    <scope>NUCLEOTIDE SEQUENCE</scope>
    <source>
        <tissue evidence="4">Young leaves</tissue>
    </source>
</reference>
<feature type="domain" description="Reverse transcriptase/retrotransposon-derived protein RNase H-like" evidence="3">
    <location>
        <begin position="234"/>
        <end position="293"/>
    </location>
</feature>
<evidence type="ECO:0000313" key="5">
    <source>
        <dbReference type="Proteomes" id="UP001234989"/>
    </source>
</evidence>
<dbReference type="InterPro" id="IPR041577">
    <property type="entry name" value="RT_RNaseH_2"/>
</dbReference>
<dbReference type="EMBL" id="CP133621">
    <property type="protein sequence ID" value="WMV50676.1"/>
    <property type="molecule type" value="Genomic_DNA"/>
</dbReference>
<evidence type="ECO:0000256" key="1">
    <source>
        <dbReference type="SAM" id="MobiDB-lite"/>
    </source>
</evidence>
<name>A0AAF0USL6_SOLVR</name>
<dbReference type="SUPFAM" id="SSF56672">
    <property type="entry name" value="DNA/RNA polymerases"/>
    <property type="match status" value="1"/>
</dbReference>
<evidence type="ECO:0000259" key="3">
    <source>
        <dbReference type="Pfam" id="PF17919"/>
    </source>
</evidence>
<accession>A0AAF0USL6</accession>
<sequence>MKDFPKGKQGNGGNKAQSSLAPPADMAAPRGIGTCGGRSGLIHEKERWFLIMCIDYHHLKKAIVKNKYPLPRIHDLFDQIQGATCFSKIDLSSGYHHLKVKESDIPKTTFMTHYGHYEFFVMSFGLINAHGAFMDLINRVFKEFLDMFVIVFIDNILIYSRNEEDHAISCLAKKFKSTLRRLRQCGIDPDPPSPTDIRSLLGLAAYYKRFIDGFSSILSLLTKLTQKKITKFKWSKACEKSFQKLKTRLATTLVLTLPKGTKGFVVYYDASKVGIGCMLLHNGKLIAYVSRSIELYILGVVLSTDMGKRSDNSHSP</sequence>
<dbReference type="PANTHER" id="PTHR24559">
    <property type="entry name" value="TRANSPOSON TY3-I GAG-POL POLYPROTEIN"/>
    <property type="match status" value="1"/>
</dbReference>
<dbReference type="InterPro" id="IPR053134">
    <property type="entry name" value="RNA-dir_DNA_polymerase"/>
</dbReference>
<dbReference type="InterPro" id="IPR043502">
    <property type="entry name" value="DNA/RNA_pol_sf"/>
</dbReference>
<feature type="domain" description="Reverse transcriptase" evidence="2">
    <location>
        <begin position="46"/>
        <end position="186"/>
    </location>
</feature>
<organism evidence="4 5">
    <name type="scientific">Solanum verrucosum</name>
    <dbReference type="NCBI Taxonomy" id="315347"/>
    <lineage>
        <taxon>Eukaryota</taxon>
        <taxon>Viridiplantae</taxon>
        <taxon>Streptophyta</taxon>
        <taxon>Embryophyta</taxon>
        <taxon>Tracheophyta</taxon>
        <taxon>Spermatophyta</taxon>
        <taxon>Magnoliopsida</taxon>
        <taxon>eudicotyledons</taxon>
        <taxon>Gunneridae</taxon>
        <taxon>Pentapetalae</taxon>
        <taxon>asterids</taxon>
        <taxon>lamiids</taxon>
        <taxon>Solanales</taxon>
        <taxon>Solanaceae</taxon>
        <taxon>Solanoideae</taxon>
        <taxon>Solaneae</taxon>
        <taxon>Solanum</taxon>
    </lineage>
</organism>
<proteinExistence type="predicted"/>
<dbReference type="Pfam" id="PF00078">
    <property type="entry name" value="RVT_1"/>
    <property type="match status" value="1"/>
</dbReference>
<dbReference type="InterPro" id="IPR043128">
    <property type="entry name" value="Rev_trsase/Diguanyl_cyclase"/>
</dbReference>
<evidence type="ECO:0000259" key="2">
    <source>
        <dbReference type="Pfam" id="PF00078"/>
    </source>
</evidence>
<dbReference type="Pfam" id="PF17919">
    <property type="entry name" value="RT_RNaseH_2"/>
    <property type="match status" value="1"/>
</dbReference>
<feature type="region of interest" description="Disordered" evidence="1">
    <location>
        <begin position="1"/>
        <end position="25"/>
    </location>
</feature>
<evidence type="ECO:0008006" key="6">
    <source>
        <dbReference type="Google" id="ProtNLM"/>
    </source>
</evidence>
<dbReference type="Gene3D" id="3.30.70.270">
    <property type="match status" value="2"/>
</dbReference>
<dbReference type="FunFam" id="3.30.70.270:FF:000020">
    <property type="entry name" value="Transposon Tf2-6 polyprotein-like Protein"/>
    <property type="match status" value="1"/>
</dbReference>
<evidence type="ECO:0000313" key="4">
    <source>
        <dbReference type="EMBL" id="WMV50676.1"/>
    </source>
</evidence>